<gene>
    <name evidence="1" type="ORF">M9H77_13233</name>
</gene>
<comment type="caution">
    <text evidence="1">The sequence shown here is derived from an EMBL/GenBank/DDBJ whole genome shotgun (WGS) entry which is preliminary data.</text>
</comment>
<proteinExistence type="predicted"/>
<protein>
    <submittedName>
        <fullName evidence="1">Uncharacterized protein</fullName>
    </submittedName>
</protein>
<keyword evidence="2" id="KW-1185">Reference proteome</keyword>
<name>A0ACC0BJR3_CATRO</name>
<evidence type="ECO:0000313" key="2">
    <source>
        <dbReference type="Proteomes" id="UP001060085"/>
    </source>
</evidence>
<dbReference type="EMBL" id="CM044703">
    <property type="protein sequence ID" value="KAI5672869.1"/>
    <property type="molecule type" value="Genomic_DNA"/>
</dbReference>
<dbReference type="Proteomes" id="UP001060085">
    <property type="component" value="Linkage Group LG03"/>
</dbReference>
<reference evidence="2" key="1">
    <citation type="journal article" date="2023" name="Nat. Plants">
        <title>Single-cell RNA sequencing provides a high-resolution roadmap for understanding the multicellular compartmentation of specialized metabolism.</title>
        <authorList>
            <person name="Sun S."/>
            <person name="Shen X."/>
            <person name="Li Y."/>
            <person name="Li Y."/>
            <person name="Wang S."/>
            <person name="Li R."/>
            <person name="Zhang H."/>
            <person name="Shen G."/>
            <person name="Guo B."/>
            <person name="Wei J."/>
            <person name="Xu J."/>
            <person name="St-Pierre B."/>
            <person name="Chen S."/>
            <person name="Sun C."/>
        </authorList>
    </citation>
    <scope>NUCLEOTIDE SEQUENCE [LARGE SCALE GENOMIC DNA]</scope>
</reference>
<evidence type="ECO:0000313" key="1">
    <source>
        <dbReference type="EMBL" id="KAI5672869.1"/>
    </source>
</evidence>
<sequence length="101" mass="11622">MDHPKDLRWNRRLEDMEELKSLQDELLDSASLLVKPGGVLIYNTCSIDPGENEERVASFLLIIPKHDQEFPCYFLRVLIPASLSKPEIANSNLSPLRFLDR</sequence>
<accession>A0ACC0BJR3</accession>
<organism evidence="1 2">
    <name type="scientific">Catharanthus roseus</name>
    <name type="common">Madagascar periwinkle</name>
    <name type="synonym">Vinca rosea</name>
    <dbReference type="NCBI Taxonomy" id="4058"/>
    <lineage>
        <taxon>Eukaryota</taxon>
        <taxon>Viridiplantae</taxon>
        <taxon>Streptophyta</taxon>
        <taxon>Embryophyta</taxon>
        <taxon>Tracheophyta</taxon>
        <taxon>Spermatophyta</taxon>
        <taxon>Magnoliopsida</taxon>
        <taxon>eudicotyledons</taxon>
        <taxon>Gunneridae</taxon>
        <taxon>Pentapetalae</taxon>
        <taxon>asterids</taxon>
        <taxon>lamiids</taxon>
        <taxon>Gentianales</taxon>
        <taxon>Apocynaceae</taxon>
        <taxon>Rauvolfioideae</taxon>
        <taxon>Vinceae</taxon>
        <taxon>Catharanthinae</taxon>
        <taxon>Catharanthus</taxon>
    </lineage>
</organism>